<accession>A0A1F6VDM9</accession>
<evidence type="ECO:0008006" key="3">
    <source>
        <dbReference type="Google" id="ProtNLM"/>
    </source>
</evidence>
<protein>
    <recommendedName>
        <fullName evidence="3">Metallo-beta-lactamase domain-containing protein</fullName>
    </recommendedName>
</protein>
<evidence type="ECO:0000313" key="2">
    <source>
        <dbReference type="Proteomes" id="UP000179076"/>
    </source>
</evidence>
<sequence>MLQVRSRYGSILLPADIEKSAEQGLLRRARDALRADILVAPHHGSQTSSTAEFIDAVHPDYVVFPVGYRNRYRHPHPAVRERYRERGMRLYDSAHSGAIEFFVRASGIDVSAYRARHRRYWHEPIAP</sequence>
<dbReference type="PANTHER" id="PTHR30619">
    <property type="entry name" value="DNA INTERNALIZATION/COMPETENCE PROTEIN COMEC/REC2"/>
    <property type="match status" value="1"/>
</dbReference>
<dbReference type="InterPro" id="IPR052159">
    <property type="entry name" value="Competence_DNA_uptake"/>
</dbReference>
<dbReference type="AlphaFoldDB" id="A0A1F6VDM9"/>
<dbReference type="EMBL" id="MFSP01000047">
    <property type="protein sequence ID" value="OGI67757.1"/>
    <property type="molecule type" value="Genomic_DNA"/>
</dbReference>
<dbReference type="Gene3D" id="3.60.15.10">
    <property type="entry name" value="Ribonuclease Z/Hydroxyacylglutathione hydrolase-like"/>
    <property type="match status" value="1"/>
</dbReference>
<dbReference type="Proteomes" id="UP000179076">
    <property type="component" value="Unassembled WGS sequence"/>
</dbReference>
<proteinExistence type="predicted"/>
<dbReference type="SUPFAM" id="SSF56281">
    <property type="entry name" value="Metallo-hydrolase/oxidoreductase"/>
    <property type="match status" value="1"/>
</dbReference>
<reference evidence="1 2" key="1">
    <citation type="journal article" date="2016" name="Nat. Commun.">
        <title>Thousands of microbial genomes shed light on interconnected biogeochemical processes in an aquifer system.</title>
        <authorList>
            <person name="Anantharaman K."/>
            <person name="Brown C.T."/>
            <person name="Hug L.A."/>
            <person name="Sharon I."/>
            <person name="Castelle C.J."/>
            <person name="Probst A.J."/>
            <person name="Thomas B.C."/>
            <person name="Singh A."/>
            <person name="Wilkins M.J."/>
            <person name="Karaoz U."/>
            <person name="Brodie E.L."/>
            <person name="Williams K.H."/>
            <person name="Hubbard S.S."/>
            <person name="Banfield J.F."/>
        </authorList>
    </citation>
    <scope>NUCLEOTIDE SEQUENCE [LARGE SCALE GENOMIC DNA]</scope>
</reference>
<evidence type="ECO:0000313" key="1">
    <source>
        <dbReference type="EMBL" id="OGI67757.1"/>
    </source>
</evidence>
<organism evidence="1 2">
    <name type="scientific">Candidatus Muproteobacteria bacterium RBG_16_60_9</name>
    <dbReference type="NCBI Taxonomy" id="1817755"/>
    <lineage>
        <taxon>Bacteria</taxon>
        <taxon>Pseudomonadati</taxon>
        <taxon>Pseudomonadota</taxon>
        <taxon>Candidatus Muproteobacteria</taxon>
    </lineage>
</organism>
<name>A0A1F6VDM9_9PROT</name>
<gene>
    <name evidence="1" type="ORF">A2W18_15760</name>
</gene>
<dbReference type="InterPro" id="IPR036866">
    <property type="entry name" value="RibonucZ/Hydroxyglut_hydro"/>
</dbReference>
<dbReference type="PANTHER" id="PTHR30619:SF1">
    <property type="entry name" value="RECOMBINATION PROTEIN 2"/>
    <property type="match status" value="1"/>
</dbReference>
<comment type="caution">
    <text evidence="1">The sequence shown here is derived from an EMBL/GenBank/DDBJ whole genome shotgun (WGS) entry which is preliminary data.</text>
</comment>